<dbReference type="EMBL" id="CP030050">
    <property type="protein sequence ID" value="QOZ68335.1"/>
    <property type="molecule type" value="Genomic_DNA"/>
</dbReference>
<proteinExistence type="predicted"/>
<name>A0AAE7THB6_9BRAD</name>
<protein>
    <recommendedName>
        <fullName evidence="3">Isochorismatase family protein</fullName>
    </recommendedName>
</protein>
<dbReference type="PANTHER" id="PTHR43559:SF1">
    <property type="entry name" value="HYDROLASE"/>
    <property type="match status" value="1"/>
</dbReference>
<evidence type="ECO:0000313" key="1">
    <source>
        <dbReference type="EMBL" id="QOZ68335.1"/>
    </source>
</evidence>
<dbReference type="InterPro" id="IPR036380">
    <property type="entry name" value="Isochorismatase-like_sf"/>
</dbReference>
<dbReference type="Proteomes" id="UP000594015">
    <property type="component" value="Chromosome"/>
</dbReference>
<evidence type="ECO:0008006" key="3">
    <source>
        <dbReference type="Google" id="ProtNLM"/>
    </source>
</evidence>
<dbReference type="Gene3D" id="3.40.50.850">
    <property type="entry name" value="Isochorismatase-like"/>
    <property type="match status" value="1"/>
</dbReference>
<dbReference type="PANTHER" id="PTHR43559">
    <property type="entry name" value="HYDROLASE YCAC-RELATED"/>
    <property type="match status" value="1"/>
</dbReference>
<dbReference type="InterPro" id="IPR053152">
    <property type="entry name" value="Hydrolase_YcaC-like"/>
</dbReference>
<reference evidence="1 2" key="1">
    <citation type="submission" date="2018-06" db="EMBL/GenBank/DDBJ databases">
        <title>Comparative genomics of Bradyrhizobium nodulating Arachidis hypogaea.</title>
        <authorList>
            <person name="Li Y."/>
        </authorList>
    </citation>
    <scope>NUCLEOTIDE SEQUENCE [LARGE SCALE GENOMIC DNA]</scope>
    <source>
        <strain evidence="1 2">CCBAU 051107</strain>
    </source>
</reference>
<accession>A0AAE7THB6</accession>
<gene>
    <name evidence="1" type="ORF">WN72_20005</name>
</gene>
<dbReference type="KEGG" id="barh:WN72_20005"/>
<sequence>MPTSFLLHVSPEDAALVIDLQPQMFMGVESHDRLKLGSNLQTIAMAAKLSKFPTLLTTVTANASAGPFVPEVVKGCLLQ</sequence>
<evidence type="ECO:0000313" key="2">
    <source>
        <dbReference type="Proteomes" id="UP000594015"/>
    </source>
</evidence>
<dbReference type="AlphaFoldDB" id="A0AAE7THB6"/>
<organism evidence="1 2">
    <name type="scientific">Bradyrhizobium arachidis</name>
    <dbReference type="NCBI Taxonomy" id="858423"/>
    <lineage>
        <taxon>Bacteria</taxon>
        <taxon>Pseudomonadati</taxon>
        <taxon>Pseudomonadota</taxon>
        <taxon>Alphaproteobacteria</taxon>
        <taxon>Hyphomicrobiales</taxon>
        <taxon>Nitrobacteraceae</taxon>
        <taxon>Bradyrhizobium</taxon>
    </lineage>
</organism>
<dbReference type="RefSeq" id="WP_167380842.1">
    <property type="nucleotide sequence ID" value="NZ_CP030050.1"/>
</dbReference>